<evidence type="ECO:0000256" key="1">
    <source>
        <dbReference type="ARBA" id="ARBA00022801"/>
    </source>
</evidence>
<dbReference type="AlphaFoldDB" id="A0A8J6THJ9"/>
<dbReference type="PANTHER" id="PTHR22946:SF9">
    <property type="entry name" value="POLYKETIDE TRANSFERASE AF380"/>
    <property type="match status" value="1"/>
</dbReference>
<dbReference type="Gene3D" id="3.40.50.1820">
    <property type="entry name" value="alpha/beta hydrolase"/>
    <property type="match status" value="1"/>
</dbReference>
<feature type="domain" description="AB hydrolase-1" evidence="3">
    <location>
        <begin position="68"/>
        <end position="178"/>
    </location>
</feature>
<evidence type="ECO:0000313" key="5">
    <source>
        <dbReference type="Proteomes" id="UP000614469"/>
    </source>
</evidence>
<proteinExistence type="inferred from homology"/>
<evidence type="ECO:0000259" key="3">
    <source>
        <dbReference type="Pfam" id="PF00561"/>
    </source>
</evidence>
<dbReference type="SUPFAM" id="SSF53474">
    <property type="entry name" value="alpha/beta-Hydrolases"/>
    <property type="match status" value="1"/>
</dbReference>
<accession>A0A8J6THJ9</accession>
<gene>
    <name evidence="4" type="ORF">H8E29_02800</name>
</gene>
<comment type="caution">
    <text evidence="4">The sequence shown here is derived from an EMBL/GenBank/DDBJ whole genome shotgun (WGS) entry which is preliminary data.</text>
</comment>
<dbReference type="EMBL" id="JACNJN010000051">
    <property type="protein sequence ID" value="MBC8334169.1"/>
    <property type="molecule type" value="Genomic_DNA"/>
</dbReference>
<name>A0A8J6THJ9_9CHLR</name>
<dbReference type="InterPro" id="IPR029058">
    <property type="entry name" value="AB_hydrolase_fold"/>
</dbReference>
<dbReference type="GO" id="GO:0052689">
    <property type="term" value="F:carboxylic ester hydrolase activity"/>
    <property type="evidence" value="ECO:0007669"/>
    <property type="project" value="UniProtKB-ARBA"/>
</dbReference>
<reference evidence="4 5" key="1">
    <citation type="submission" date="2020-08" db="EMBL/GenBank/DDBJ databases">
        <title>Bridging the membrane lipid divide: bacteria of the FCB group superphylum have the potential to synthesize archaeal ether lipids.</title>
        <authorList>
            <person name="Villanueva L."/>
            <person name="Von Meijenfeldt F.A.B."/>
            <person name="Westbye A.B."/>
            <person name="Yadav S."/>
            <person name="Hopmans E.C."/>
            <person name="Dutilh B.E."/>
            <person name="Sinninghe Damste J.S."/>
        </authorList>
    </citation>
    <scope>NUCLEOTIDE SEQUENCE [LARGE SCALE GENOMIC DNA]</scope>
    <source>
        <strain evidence="4">NIOZ-UU36</strain>
    </source>
</reference>
<dbReference type="InterPro" id="IPR050261">
    <property type="entry name" value="FrsA_esterase"/>
</dbReference>
<evidence type="ECO:0000313" key="4">
    <source>
        <dbReference type="EMBL" id="MBC8334169.1"/>
    </source>
</evidence>
<sequence>MTLLWIIVSIVIISLLLDRGIDKMYAYKITTHRNTPAKFEIPFEEIQIPTQDGGHLYGWWIPASPDAPTLILVHGWSRNVERMMAYIRELHPQGYNLLVFDARNHGNSTLIMHPTVGTFTEDILDAVNYVLNSEKLTSPEIGLVGLSIGGGAAIAAAGQDERIQTVITVGALSHPIKVMSAQFEEKHIPKFIASFLFGYMRYRHGIDFNKIAPLTHIPNAKAEILLMHGENDETIPIDQAEDFLVANPKKTQLWIVPEKGHSDCHLHPQFWEKVSVFLEGSLPSQKK</sequence>
<comment type="similarity">
    <text evidence="2">Belongs to the AB hydrolase superfamily. FUS2 hydrolase family.</text>
</comment>
<dbReference type="InterPro" id="IPR000073">
    <property type="entry name" value="AB_hydrolase_1"/>
</dbReference>
<dbReference type="Proteomes" id="UP000614469">
    <property type="component" value="Unassembled WGS sequence"/>
</dbReference>
<organism evidence="4 5">
    <name type="scientific">Candidatus Desulfolinea nitratireducens</name>
    <dbReference type="NCBI Taxonomy" id="2841698"/>
    <lineage>
        <taxon>Bacteria</taxon>
        <taxon>Bacillati</taxon>
        <taxon>Chloroflexota</taxon>
        <taxon>Anaerolineae</taxon>
        <taxon>Anaerolineales</taxon>
        <taxon>Anaerolineales incertae sedis</taxon>
        <taxon>Candidatus Desulfolinea</taxon>
    </lineage>
</organism>
<evidence type="ECO:0000256" key="2">
    <source>
        <dbReference type="ARBA" id="ARBA00038115"/>
    </source>
</evidence>
<dbReference type="Pfam" id="PF00561">
    <property type="entry name" value="Abhydrolase_1"/>
    <property type="match status" value="1"/>
</dbReference>
<dbReference type="PANTHER" id="PTHR22946">
    <property type="entry name" value="DIENELACTONE HYDROLASE DOMAIN-CONTAINING PROTEIN-RELATED"/>
    <property type="match status" value="1"/>
</dbReference>
<protein>
    <submittedName>
        <fullName evidence="4">Alpha/beta fold hydrolase</fullName>
    </submittedName>
</protein>
<keyword evidence="1 4" id="KW-0378">Hydrolase</keyword>